<dbReference type="InterPro" id="IPR011008">
    <property type="entry name" value="Dimeric_a/b-barrel"/>
</dbReference>
<name>A0ABP9L4I6_9NOCA</name>
<dbReference type="Gene3D" id="3.30.70.100">
    <property type="match status" value="1"/>
</dbReference>
<keyword evidence="3" id="KW-1185">Reference proteome</keyword>
<dbReference type="PROSITE" id="PS51502">
    <property type="entry name" value="S_R_A_B_BARREL"/>
    <property type="match status" value="1"/>
</dbReference>
<feature type="domain" description="Stress-response A/B barrel" evidence="1">
    <location>
        <begin position="2"/>
        <end position="90"/>
    </location>
</feature>
<evidence type="ECO:0000313" key="3">
    <source>
        <dbReference type="Proteomes" id="UP001500603"/>
    </source>
</evidence>
<reference evidence="3" key="1">
    <citation type="journal article" date="2019" name="Int. J. Syst. Evol. Microbiol.">
        <title>The Global Catalogue of Microorganisms (GCM) 10K type strain sequencing project: providing services to taxonomists for standard genome sequencing and annotation.</title>
        <authorList>
            <consortium name="The Broad Institute Genomics Platform"/>
            <consortium name="The Broad Institute Genome Sequencing Center for Infectious Disease"/>
            <person name="Wu L."/>
            <person name="Ma J."/>
        </authorList>
    </citation>
    <scope>NUCLEOTIDE SEQUENCE [LARGE SCALE GENOMIC DNA]</scope>
    <source>
        <strain evidence="3">JCM 18298</strain>
    </source>
</reference>
<dbReference type="Proteomes" id="UP001500603">
    <property type="component" value="Unassembled WGS sequence"/>
</dbReference>
<evidence type="ECO:0000259" key="1">
    <source>
        <dbReference type="PROSITE" id="PS51502"/>
    </source>
</evidence>
<dbReference type="SUPFAM" id="SSF54909">
    <property type="entry name" value="Dimeric alpha+beta barrel"/>
    <property type="match status" value="1"/>
</dbReference>
<dbReference type="SMART" id="SM00886">
    <property type="entry name" value="Dabb"/>
    <property type="match status" value="1"/>
</dbReference>
<dbReference type="InterPro" id="IPR013097">
    <property type="entry name" value="Dabb"/>
</dbReference>
<organism evidence="2 3">
    <name type="scientific">Nocardia callitridis</name>
    <dbReference type="NCBI Taxonomy" id="648753"/>
    <lineage>
        <taxon>Bacteria</taxon>
        <taxon>Bacillati</taxon>
        <taxon>Actinomycetota</taxon>
        <taxon>Actinomycetes</taxon>
        <taxon>Mycobacteriales</taxon>
        <taxon>Nocardiaceae</taxon>
        <taxon>Nocardia</taxon>
    </lineage>
</organism>
<sequence>MIYHTNRMSLKSNVTQEQLDEAMRRFREQGAMPMVKSFFLGREHGTEFDWAAVFVLEDLDAYWEYLTHPSHAKSQEYGVPLMEKFEAFDISDDPDTELTSKIADLQRRNYEADPHLVTLMSGLASHTGSSALSHTE</sequence>
<dbReference type="EMBL" id="BAABJM010000009">
    <property type="protein sequence ID" value="GAA5068503.1"/>
    <property type="molecule type" value="Genomic_DNA"/>
</dbReference>
<proteinExistence type="predicted"/>
<protein>
    <recommendedName>
        <fullName evidence="1">Stress-response A/B barrel domain-containing protein</fullName>
    </recommendedName>
</protein>
<dbReference type="RefSeq" id="WP_345499610.1">
    <property type="nucleotide sequence ID" value="NZ_BAABJM010000009.1"/>
</dbReference>
<comment type="caution">
    <text evidence="2">The sequence shown here is derived from an EMBL/GenBank/DDBJ whole genome shotgun (WGS) entry which is preliminary data.</text>
</comment>
<dbReference type="Pfam" id="PF07876">
    <property type="entry name" value="Dabb"/>
    <property type="match status" value="1"/>
</dbReference>
<accession>A0ABP9L4I6</accession>
<gene>
    <name evidence="2" type="ORF">GCM10023318_58880</name>
</gene>
<evidence type="ECO:0000313" key="2">
    <source>
        <dbReference type="EMBL" id="GAA5068503.1"/>
    </source>
</evidence>